<protein>
    <submittedName>
        <fullName evidence="13">Zinc finger and AT-hook domain containing</fullName>
    </submittedName>
</protein>
<gene>
    <name evidence="13" type="primary">ZFAT</name>
</gene>
<keyword evidence="8" id="KW-0804">Transcription</keyword>
<dbReference type="GO" id="GO:0008270">
    <property type="term" value="F:zinc ion binding"/>
    <property type="evidence" value="ECO:0007669"/>
    <property type="project" value="UniProtKB-KW"/>
</dbReference>
<comment type="subcellular location">
    <subcellularLocation>
        <location evidence="1">Nucleus</location>
    </subcellularLocation>
</comment>
<dbReference type="PANTHER" id="PTHR24403:SF43">
    <property type="entry name" value="ZINC FINGER PROTEIN 64"/>
    <property type="match status" value="1"/>
</dbReference>
<evidence type="ECO:0000313" key="13">
    <source>
        <dbReference type="Ensembl" id="ENSSTOP00000027950.1"/>
    </source>
</evidence>
<feature type="domain" description="C2H2-type" evidence="12">
    <location>
        <begin position="294"/>
        <end position="322"/>
    </location>
</feature>
<evidence type="ECO:0000313" key="14">
    <source>
        <dbReference type="Proteomes" id="UP000005215"/>
    </source>
</evidence>
<evidence type="ECO:0000256" key="7">
    <source>
        <dbReference type="ARBA" id="ARBA00023125"/>
    </source>
</evidence>
<proteinExistence type="predicted"/>
<evidence type="ECO:0000259" key="12">
    <source>
        <dbReference type="PROSITE" id="PS50157"/>
    </source>
</evidence>
<dbReference type="GO" id="GO:0003677">
    <property type="term" value="F:DNA binding"/>
    <property type="evidence" value="ECO:0007669"/>
    <property type="project" value="UniProtKB-KW"/>
</dbReference>
<dbReference type="Gene3D" id="3.30.160.60">
    <property type="entry name" value="Classic Zinc Finger"/>
    <property type="match status" value="5"/>
</dbReference>
<feature type="region of interest" description="Disordered" evidence="11">
    <location>
        <begin position="557"/>
        <end position="618"/>
    </location>
</feature>
<evidence type="ECO:0000256" key="11">
    <source>
        <dbReference type="SAM" id="MobiDB-lite"/>
    </source>
</evidence>
<evidence type="ECO:0000256" key="4">
    <source>
        <dbReference type="ARBA" id="ARBA00022771"/>
    </source>
</evidence>
<feature type="domain" description="C2H2-type" evidence="12">
    <location>
        <begin position="239"/>
        <end position="266"/>
    </location>
</feature>
<dbReference type="FunFam" id="3.30.160.60:FF:001388">
    <property type="entry name" value="Zinc finger and AT-hook domain containing"/>
    <property type="match status" value="1"/>
</dbReference>
<keyword evidence="5" id="KW-0862">Zinc</keyword>
<dbReference type="Pfam" id="PF00096">
    <property type="entry name" value="zf-C2H2"/>
    <property type="match status" value="1"/>
</dbReference>
<dbReference type="Ensembl" id="ENSSTOT00000030771.1">
    <property type="protein sequence ID" value="ENSSTOP00000027950.1"/>
    <property type="gene ID" value="ENSSTOG00000006903.3"/>
</dbReference>
<dbReference type="InterPro" id="IPR013087">
    <property type="entry name" value="Znf_C2H2_type"/>
</dbReference>
<reference evidence="13" key="3">
    <citation type="submission" date="2025-09" db="UniProtKB">
        <authorList>
            <consortium name="Ensembl"/>
        </authorList>
    </citation>
    <scope>IDENTIFICATION</scope>
</reference>
<evidence type="ECO:0000256" key="9">
    <source>
        <dbReference type="ARBA" id="ARBA00023242"/>
    </source>
</evidence>
<dbReference type="FunFam" id="3.30.160.60:FF:000255">
    <property type="entry name" value="Zinc finger and AT-hook domain containing"/>
    <property type="match status" value="1"/>
</dbReference>
<evidence type="ECO:0000256" key="2">
    <source>
        <dbReference type="ARBA" id="ARBA00022723"/>
    </source>
</evidence>
<feature type="domain" description="C2H2-type" evidence="12">
    <location>
        <begin position="118"/>
        <end position="148"/>
    </location>
</feature>
<dbReference type="GO" id="GO:0005634">
    <property type="term" value="C:nucleus"/>
    <property type="evidence" value="ECO:0007669"/>
    <property type="project" value="UniProtKB-SubCell"/>
</dbReference>
<dbReference type="EMBL" id="AGTP01001371">
    <property type="status" value="NOT_ANNOTATED_CDS"/>
    <property type="molecule type" value="Genomic_DNA"/>
</dbReference>
<feature type="domain" description="C2H2-type" evidence="12">
    <location>
        <begin position="211"/>
        <end position="238"/>
    </location>
</feature>
<feature type="domain" description="C2H2-type" evidence="12">
    <location>
        <begin position="398"/>
        <end position="426"/>
    </location>
</feature>
<dbReference type="SMART" id="SM00355">
    <property type="entry name" value="ZnF_C2H2"/>
    <property type="match status" value="9"/>
</dbReference>
<feature type="compositionally biased region" description="Basic residues" evidence="11">
    <location>
        <begin position="72"/>
        <end position="83"/>
    </location>
</feature>
<reference evidence="13" key="2">
    <citation type="submission" date="2025-08" db="UniProtKB">
        <authorList>
            <consortium name="Ensembl"/>
        </authorList>
    </citation>
    <scope>IDENTIFICATION</scope>
</reference>
<dbReference type="GO" id="GO:0045944">
    <property type="term" value="P:positive regulation of transcription by RNA polymerase II"/>
    <property type="evidence" value="ECO:0007669"/>
    <property type="project" value="TreeGrafter"/>
</dbReference>
<dbReference type="InterPro" id="IPR036236">
    <property type="entry name" value="Znf_C2H2_sf"/>
</dbReference>
<feature type="domain" description="C2H2-type" evidence="12">
    <location>
        <begin position="372"/>
        <end position="394"/>
    </location>
</feature>
<evidence type="ECO:0000256" key="10">
    <source>
        <dbReference type="PROSITE-ProRule" id="PRU00042"/>
    </source>
</evidence>
<dbReference type="PROSITE" id="PS00028">
    <property type="entry name" value="ZINC_FINGER_C2H2_1"/>
    <property type="match status" value="5"/>
</dbReference>
<dbReference type="PROSITE" id="PS50157">
    <property type="entry name" value="ZINC_FINGER_C2H2_2"/>
    <property type="match status" value="7"/>
</dbReference>
<dbReference type="SUPFAM" id="SSF57667">
    <property type="entry name" value="beta-beta-alpha zinc fingers"/>
    <property type="match status" value="3"/>
</dbReference>
<evidence type="ECO:0000256" key="8">
    <source>
        <dbReference type="ARBA" id="ARBA00023163"/>
    </source>
</evidence>
<dbReference type="InterPro" id="IPR050688">
    <property type="entry name" value="Zinc_finger/UBP_domain"/>
</dbReference>
<dbReference type="FunFam" id="3.30.160.60:FF:000297">
    <property type="entry name" value="Zinc finger and AT-hook domain containing"/>
    <property type="match status" value="1"/>
</dbReference>
<name>A0A287D356_ICTTR</name>
<keyword evidence="4 10" id="KW-0863">Zinc-finger</keyword>
<dbReference type="Proteomes" id="UP000005215">
    <property type="component" value="Unassembled WGS sequence"/>
</dbReference>
<dbReference type="AlphaFoldDB" id="A0A287D356"/>
<dbReference type="Pfam" id="PF13909">
    <property type="entry name" value="zf-H2C2_5"/>
    <property type="match status" value="1"/>
</dbReference>
<organism evidence="13 14">
    <name type="scientific">Ictidomys tridecemlineatus</name>
    <name type="common">Thirteen-lined ground squirrel</name>
    <name type="synonym">Spermophilus tridecemlineatus</name>
    <dbReference type="NCBI Taxonomy" id="43179"/>
    <lineage>
        <taxon>Eukaryota</taxon>
        <taxon>Metazoa</taxon>
        <taxon>Chordata</taxon>
        <taxon>Craniata</taxon>
        <taxon>Vertebrata</taxon>
        <taxon>Euteleostomi</taxon>
        <taxon>Mammalia</taxon>
        <taxon>Eutheria</taxon>
        <taxon>Euarchontoglires</taxon>
        <taxon>Glires</taxon>
        <taxon>Rodentia</taxon>
        <taxon>Sciuromorpha</taxon>
        <taxon>Sciuridae</taxon>
        <taxon>Xerinae</taxon>
        <taxon>Marmotini</taxon>
        <taxon>Ictidomys</taxon>
    </lineage>
</organism>
<evidence type="ECO:0000256" key="3">
    <source>
        <dbReference type="ARBA" id="ARBA00022737"/>
    </source>
</evidence>
<keyword evidence="7" id="KW-0238">DNA-binding</keyword>
<keyword evidence="9" id="KW-0539">Nucleus</keyword>
<dbReference type="EMBL" id="AGTP01001370">
    <property type="status" value="NOT_ANNOTATED_CDS"/>
    <property type="molecule type" value="Genomic_DNA"/>
</dbReference>
<keyword evidence="2" id="KW-0479">Metal-binding</keyword>
<feature type="domain" description="C2H2-type" evidence="12">
    <location>
        <begin position="344"/>
        <end position="371"/>
    </location>
</feature>
<sequence>MQTSTAMTFFTAIFMCKCCNLFSPNQSELLSHVSEKHGDEGVRVDDIIIPLRPLSTPDAPNPSKTGDEFLVMKRKRGRPKGSTKKPSAEEELVENFVNPSDEGPLAPEEGAGLTPSSLECGKCCRKFSNTRQLRKHICIIVLNLGEEEGEAGATKIIPVEAGPPETGAANPDTTAADLVPRRGYQEYAIQQTPYEQPMKSSRLGPTQLKIFTCEYCNKVFKFKHSLQAHLRIHTNEKPYKCPQCSYASAIKANLNVHLRKHTGEKFACDYCSFTCLSKGHLKVHIERVHKKIKQHCRFCKKKYSDVKNLIKHIRDTHDPQDKKVKEALDELRLMTREGKRQLLYDCHICERKFKNELDRDRHMLVHGDKWPFACELCGHGATKYQALELHVRKHPFVYVCAICLKKFVSSIRLRSHIKEVHGPAQEALVFTSSINQSFCLLEPGGDIQQEALADQLQLVEEECVCQGMDVLKEETCPEAAQQDEGQKELEVPVQMPDSAMPLATTQVESTALSPCELETTVVTSDLHSLAVVSDDFLLKNDASSTEAAAAAAATTLGPQHGGSAQTQGQEITLLLPKAKNSAESPPSEGQKAAVLPASEPDPSRCLRSNPAEAADLLP</sequence>
<feature type="region of interest" description="Disordered" evidence="11">
    <location>
        <begin position="53"/>
        <end position="92"/>
    </location>
</feature>
<accession>A0A287D356</accession>
<keyword evidence="14" id="KW-1185">Reference proteome</keyword>
<keyword evidence="3" id="KW-0677">Repeat</keyword>
<evidence type="ECO:0000256" key="5">
    <source>
        <dbReference type="ARBA" id="ARBA00022833"/>
    </source>
</evidence>
<dbReference type="EMBL" id="AGTP01001372">
    <property type="status" value="NOT_ANNOTATED_CDS"/>
    <property type="molecule type" value="Genomic_DNA"/>
</dbReference>
<dbReference type="FunFam" id="3.30.160.60:FF:000401">
    <property type="entry name" value="Zinc finger and AT-hook domain containing"/>
    <property type="match status" value="1"/>
</dbReference>
<reference evidence="14" key="1">
    <citation type="submission" date="2011-11" db="EMBL/GenBank/DDBJ databases">
        <title>The Draft Genome of Spermophilus tridecemlineatus.</title>
        <authorList>
            <consortium name="The Broad Institute Genome Assembly &amp; Analysis Group"/>
            <consortium name="Computational R&amp;D Group"/>
            <consortium name="and Sequencing Platform"/>
            <person name="Di Palma F."/>
            <person name="Alfoldi J."/>
            <person name="Johnson J."/>
            <person name="Berlin A."/>
            <person name="Gnerre S."/>
            <person name="Jaffe D."/>
            <person name="MacCallum I."/>
            <person name="Young S."/>
            <person name="Walker B.J."/>
            <person name="Lindblad-Toh K."/>
        </authorList>
    </citation>
    <scope>NUCLEOTIDE SEQUENCE [LARGE SCALE GENOMIC DNA]</scope>
</reference>
<evidence type="ECO:0000256" key="6">
    <source>
        <dbReference type="ARBA" id="ARBA00023015"/>
    </source>
</evidence>
<keyword evidence="6" id="KW-0805">Transcription regulation</keyword>
<evidence type="ECO:0000256" key="1">
    <source>
        <dbReference type="ARBA" id="ARBA00004123"/>
    </source>
</evidence>
<dbReference type="GeneTree" id="ENSGT00940000156658"/>
<dbReference type="PANTHER" id="PTHR24403">
    <property type="entry name" value="ZINC FINGER PROTEIN"/>
    <property type="match status" value="1"/>
</dbReference>
<dbReference type="FunFam" id="3.30.160.60:FF:000306">
    <property type="entry name" value="Zinc finger and AT-hook domain containing"/>
    <property type="match status" value="1"/>
</dbReference>